<evidence type="ECO:0000313" key="2">
    <source>
        <dbReference type="Proteomes" id="UP001203036"/>
    </source>
</evidence>
<dbReference type="Proteomes" id="UP001203036">
    <property type="component" value="Unassembled WGS sequence"/>
</dbReference>
<gene>
    <name evidence="1" type="ORF">M8744_02845</name>
</gene>
<sequence length="375" mass="40208">MSKMNGAVMLRTAFLALSLSLAAPLQADTLSSDSGPLRGELVADDFLGPWSLGFLPDGGVLVTEKEGALWILRADGNRDRVAGLPDDIVQVGQGGLLDVLIPRDFAQTREVIFSHAARQPGGAGTAISAGTLTADGTRLQDVRRLFEMAPGSSGGRHFGGRLVEGPDGYIFLSIGDRGDRPSAQDLGRHNGSIIRINRDGSVPSDNPLVGREGVQPEIWSWGHRNPQGMTLDAQGRLWTNAHGARGGDEVNLIAKGRNYGWPVISYGRHYSGAKIGEGTSKPGMEQPAFYWDPSIAPSGLVIYSGKLWPEWRGDFLVGSLKFDLVSRLSGTPLQEAERIEGDATSRVRDLREAPDGSIWMISEGNGAIYRLTPGD</sequence>
<dbReference type="EMBL" id="JAMQGO010000001">
    <property type="protein sequence ID" value="MCM2561075.1"/>
    <property type="molecule type" value="Genomic_DNA"/>
</dbReference>
<name>A0ACC5ZSF4_9RHOB</name>
<keyword evidence="2" id="KW-1185">Reference proteome</keyword>
<reference evidence="1" key="1">
    <citation type="submission" date="2022-06" db="EMBL/GenBank/DDBJ databases">
        <title>Lutimaribacter sp. EGI FJ00013, a novel bacterium isolated from a salt lake sediment enrichment.</title>
        <authorList>
            <person name="Gao L."/>
            <person name="Fang B.-Z."/>
            <person name="Li W.-J."/>
        </authorList>
    </citation>
    <scope>NUCLEOTIDE SEQUENCE</scope>
    <source>
        <strain evidence="1">EGI FJ00013</strain>
    </source>
</reference>
<organism evidence="1 2">
    <name type="scientific">Lutimaribacter degradans</name>
    <dbReference type="NCBI Taxonomy" id="2945989"/>
    <lineage>
        <taxon>Bacteria</taxon>
        <taxon>Pseudomonadati</taxon>
        <taxon>Pseudomonadota</taxon>
        <taxon>Alphaproteobacteria</taxon>
        <taxon>Rhodobacterales</taxon>
        <taxon>Roseobacteraceae</taxon>
        <taxon>Lutimaribacter</taxon>
    </lineage>
</organism>
<evidence type="ECO:0000313" key="1">
    <source>
        <dbReference type="EMBL" id="MCM2561075.1"/>
    </source>
</evidence>
<protein>
    <submittedName>
        <fullName evidence="1">PQQ-dependent sugar dehydrogenase</fullName>
    </submittedName>
</protein>
<proteinExistence type="predicted"/>
<accession>A0ACC5ZSF4</accession>
<comment type="caution">
    <text evidence="1">The sequence shown here is derived from an EMBL/GenBank/DDBJ whole genome shotgun (WGS) entry which is preliminary data.</text>
</comment>